<dbReference type="CDD" id="cd18315">
    <property type="entry name" value="BTB_POZ_BAB-like"/>
    <property type="match status" value="1"/>
</dbReference>
<feature type="domain" description="C2H2-type" evidence="5">
    <location>
        <begin position="444"/>
        <end position="471"/>
    </location>
</feature>
<feature type="region of interest" description="Disordered" evidence="3">
    <location>
        <begin position="119"/>
        <end position="253"/>
    </location>
</feature>
<dbReference type="SUPFAM" id="SSF54695">
    <property type="entry name" value="POZ domain"/>
    <property type="match status" value="1"/>
</dbReference>
<dbReference type="SUPFAM" id="SSF57667">
    <property type="entry name" value="beta-beta-alpha zinc fingers"/>
    <property type="match status" value="1"/>
</dbReference>
<dbReference type="PANTHER" id="PTHR23110:SF98">
    <property type="entry name" value="PRE-LOLA-G, ISOFORM C-RELATED"/>
    <property type="match status" value="1"/>
</dbReference>
<dbReference type="InterPro" id="IPR000210">
    <property type="entry name" value="BTB/POZ_dom"/>
</dbReference>
<reference evidence="7" key="1">
    <citation type="submission" date="2025-08" db="UniProtKB">
        <authorList>
            <consortium name="RefSeq"/>
        </authorList>
    </citation>
    <scope>IDENTIFICATION</scope>
    <source>
        <tissue evidence="7">Whole organism</tissue>
    </source>
</reference>
<accession>A0A8B7PAW9</accession>
<feature type="region of interest" description="Disordered" evidence="3">
    <location>
        <begin position="299"/>
        <end position="350"/>
    </location>
</feature>
<dbReference type="GeneID" id="108679110"/>
<dbReference type="RefSeq" id="XP_018023135.1">
    <property type="nucleotide sequence ID" value="XM_018167646.2"/>
</dbReference>
<evidence type="ECO:0000313" key="7">
    <source>
        <dbReference type="RefSeq" id="XP_018023135.1"/>
    </source>
</evidence>
<feature type="compositionally biased region" description="Basic and acidic residues" evidence="3">
    <location>
        <begin position="194"/>
        <end position="239"/>
    </location>
</feature>
<dbReference type="OrthoDB" id="6413564at2759"/>
<feature type="compositionally biased region" description="Basic and acidic residues" evidence="3">
    <location>
        <begin position="160"/>
        <end position="171"/>
    </location>
</feature>
<keyword evidence="2" id="KW-0862">Zinc</keyword>
<sequence>MDGGLLSLKWNNHRSTFFYVLSNVRKKECYTDVTLACDGKFYPVHKLVLSTCSEYFEQMFEQTQCKHPVIVLKDIRSEELESLLSYMYVGEVNVVQEKLSGLIKAAECLRIKGLAVPDEEPATTKSSGGSREKRTSDNSLSSEAKRRRQDDGSSSQRQTSSREETSRRRADQSSSNKFNRNNASSSSSSVNSSRENRDSVSDHRTTSRDASEPNELHHAQQDNDIELKAEELPDAHEDLPSEVPPEDPGDAVKQEPLDLDAVYLSDSNSASDTKDMLVEDSFGEADGQQHFMDELLGQNSASDQHGMGDYGEGGEGSSSSSAATNQQQQHMGKRYLGRGSLSQLPSSPGDRERKLLTAQFTNLLFDSSLFHADPATTNSTLLGTTTGRLISSSLCSDASTENSHILGARSFDSALPHASSLSSSSVVPYADLVLENLLTPRRTFECPVCRKEAVDRSTFKKHYTCHSGEKPYFCPVCSYRTNIVSNLYKHAHVQHNVIIKRRGSMP</sequence>
<organism evidence="6 7">
    <name type="scientific">Hyalella azteca</name>
    <name type="common">Amphipod</name>
    <dbReference type="NCBI Taxonomy" id="294128"/>
    <lineage>
        <taxon>Eukaryota</taxon>
        <taxon>Metazoa</taxon>
        <taxon>Ecdysozoa</taxon>
        <taxon>Arthropoda</taxon>
        <taxon>Crustacea</taxon>
        <taxon>Multicrustacea</taxon>
        <taxon>Malacostraca</taxon>
        <taxon>Eumalacostraca</taxon>
        <taxon>Peracarida</taxon>
        <taxon>Amphipoda</taxon>
        <taxon>Senticaudata</taxon>
        <taxon>Talitrida</taxon>
        <taxon>Talitroidea</taxon>
        <taxon>Hyalellidae</taxon>
        <taxon>Hyalella</taxon>
    </lineage>
</organism>
<dbReference type="GO" id="GO:0008270">
    <property type="term" value="F:zinc ion binding"/>
    <property type="evidence" value="ECO:0007669"/>
    <property type="project" value="UniProtKB-KW"/>
</dbReference>
<gene>
    <name evidence="7" type="primary">LOC108679110</name>
</gene>
<dbReference type="Gene3D" id="3.30.160.60">
    <property type="entry name" value="Classic Zinc Finger"/>
    <property type="match status" value="1"/>
</dbReference>
<dbReference type="SMART" id="SM00225">
    <property type="entry name" value="BTB"/>
    <property type="match status" value="1"/>
</dbReference>
<evidence type="ECO:0000256" key="2">
    <source>
        <dbReference type="PROSITE-ProRule" id="PRU00042"/>
    </source>
</evidence>
<feature type="domain" description="BTB" evidence="4">
    <location>
        <begin position="31"/>
        <end position="96"/>
    </location>
</feature>
<dbReference type="InterPro" id="IPR011333">
    <property type="entry name" value="SKP1/BTB/POZ_sf"/>
</dbReference>
<keyword evidence="2" id="KW-0863">Zinc-finger</keyword>
<dbReference type="InterPro" id="IPR036236">
    <property type="entry name" value="Znf_C2H2_sf"/>
</dbReference>
<dbReference type="GO" id="GO:0006357">
    <property type="term" value="P:regulation of transcription by RNA polymerase II"/>
    <property type="evidence" value="ECO:0007669"/>
    <property type="project" value="TreeGrafter"/>
</dbReference>
<dbReference type="Gene3D" id="3.30.710.10">
    <property type="entry name" value="Potassium Channel Kv1.1, Chain A"/>
    <property type="match status" value="1"/>
</dbReference>
<dbReference type="PANTHER" id="PTHR23110">
    <property type="entry name" value="BTB DOMAIN TRANSCRIPTION FACTOR"/>
    <property type="match status" value="1"/>
</dbReference>
<feature type="compositionally biased region" description="Low complexity" evidence="3">
    <location>
        <begin position="173"/>
        <end position="193"/>
    </location>
</feature>
<dbReference type="PROSITE" id="PS50097">
    <property type="entry name" value="BTB"/>
    <property type="match status" value="1"/>
</dbReference>
<evidence type="ECO:0000313" key="6">
    <source>
        <dbReference type="Proteomes" id="UP000694843"/>
    </source>
</evidence>
<keyword evidence="1" id="KW-0539">Nucleus</keyword>
<dbReference type="GO" id="GO:0048513">
    <property type="term" value="P:animal organ development"/>
    <property type="evidence" value="ECO:0007669"/>
    <property type="project" value="UniProtKB-ARBA"/>
</dbReference>
<evidence type="ECO:0000259" key="4">
    <source>
        <dbReference type="PROSITE" id="PS50097"/>
    </source>
</evidence>
<dbReference type="AlphaFoldDB" id="A0A8B7PAW9"/>
<dbReference type="Proteomes" id="UP000694843">
    <property type="component" value="Unplaced"/>
</dbReference>
<protein>
    <submittedName>
        <fullName evidence="7">Protein tramtrack, beta isoform isoform X9</fullName>
    </submittedName>
</protein>
<name>A0A8B7PAW9_HYAAZ</name>
<proteinExistence type="predicted"/>
<dbReference type="GO" id="GO:0003006">
    <property type="term" value="P:developmental process involved in reproduction"/>
    <property type="evidence" value="ECO:0007669"/>
    <property type="project" value="UniProtKB-ARBA"/>
</dbReference>
<keyword evidence="6" id="KW-1185">Reference proteome</keyword>
<dbReference type="PROSITE" id="PS50157">
    <property type="entry name" value="ZINC_FINGER_C2H2_2"/>
    <property type="match status" value="1"/>
</dbReference>
<dbReference type="InterPro" id="IPR051095">
    <property type="entry name" value="Dros_DevTransReg"/>
</dbReference>
<dbReference type="SMART" id="SM00355">
    <property type="entry name" value="ZnF_C2H2"/>
    <property type="match status" value="2"/>
</dbReference>
<dbReference type="InterPro" id="IPR013087">
    <property type="entry name" value="Znf_C2H2_type"/>
</dbReference>
<dbReference type="Pfam" id="PF00651">
    <property type="entry name" value="BTB"/>
    <property type="match status" value="1"/>
</dbReference>
<dbReference type="GO" id="GO:0005634">
    <property type="term" value="C:nucleus"/>
    <property type="evidence" value="ECO:0007669"/>
    <property type="project" value="TreeGrafter"/>
</dbReference>
<evidence type="ECO:0000256" key="1">
    <source>
        <dbReference type="ARBA" id="ARBA00023242"/>
    </source>
</evidence>
<dbReference type="GO" id="GO:0048666">
    <property type="term" value="P:neuron development"/>
    <property type="evidence" value="ECO:0007669"/>
    <property type="project" value="UniProtKB-ARBA"/>
</dbReference>
<evidence type="ECO:0000256" key="3">
    <source>
        <dbReference type="SAM" id="MobiDB-lite"/>
    </source>
</evidence>
<evidence type="ECO:0000259" key="5">
    <source>
        <dbReference type="PROSITE" id="PS50157"/>
    </source>
</evidence>
<keyword evidence="2" id="KW-0479">Metal-binding</keyword>